<dbReference type="STRING" id="183763.LP52_03595"/>
<dbReference type="EMBL" id="JROO01000006">
    <property type="protein sequence ID" value="KII00038.1"/>
    <property type="molecule type" value="Genomic_DNA"/>
</dbReference>
<evidence type="ECO:0000313" key="2">
    <source>
        <dbReference type="EMBL" id="KII00038.1"/>
    </source>
</evidence>
<dbReference type="Gene3D" id="2.130.10.10">
    <property type="entry name" value="YVTN repeat-like/Quinoprotein amine dehydrogenase"/>
    <property type="match status" value="1"/>
</dbReference>
<sequence length="358" mass="36524">MSAPRLLWIGTYTPDSDPDAAGEGIHRAWLDPGTGALHGGEAAARTTGPSFLAAHPQGGVVYAVNEVDRGRVEAFAVRPGGQDGGAPALTAIGGAPTGGSAPCHVVAHPGGRHVVTANYADGKVSVHRLADSGAPREAEVVLEHTGQGPNPARQEGPHAHSAAIAPGGRHILIADLGTDELRCHAFEPAASRPVGPVGPLSVAAHLTPGAGPRHMAVHPNGHVYIAGELDSRVHVLSWDAEQARAVPVADAAASGHDGPNHPGEIALSPDGERVYVSNRGADTIAAFEITGGGTGLRRIAEIPCGGAWPRHFALTDGHIVVANQKSAELSSLRLNDEGVPEDTGHRLSVSDPACVLPV</sequence>
<evidence type="ECO:0008006" key="4">
    <source>
        <dbReference type="Google" id="ProtNLM"/>
    </source>
</evidence>
<organism evidence="2 3">
    <name type="scientific">Streptomonospora alba</name>
    <dbReference type="NCBI Taxonomy" id="183763"/>
    <lineage>
        <taxon>Bacteria</taxon>
        <taxon>Bacillati</taxon>
        <taxon>Actinomycetota</taxon>
        <taxon>Actinomycetes</taxon>
        <taxon>Streptosporangiales</taxon>
        <taxon>Nocardiopsidaceae</taxon>
        <taxon>Streptomonospora</taxon>
    </lineage>
</organism>
<dbReference type="AlphaFoldDB" id="A0A0C2JT86"/>
<dbReference type="InterPro" id="IPR015943">
    <property type="entry name" value="WD40/YVTN_repeat-like_dom_sf"/>
</dbReference>
<dbReference type="InterPro" id="IPR050282">
    <property type="entry name" value="Cycloisomerase_2"/>
</dbReference>
<evidence type="ECO:0000313" key="3">
    <source>
        <dbReference type="Proteomes" id="UP000031675"/>
    </source>
</evidence>
<dbReference type="InterPro" id="IPR019405">
    <property type="entry name" value="Lactonase_7-beta_prop"/>
</dbReference>
<name>A0A0C2JT86_9ACTN</name>
<dbReference type="Proteomes" id="UP000031675">
    <property type="component" value="Unassembled WGS sequence"/>
</dbReference>
<evidence type="ECO:0000256" key="1">
    <source>
        <dbReference type="ARBA" id="ARBA00005564"/>
    </source>
</evidence>
<dbReference type="RefSeq" id="WP_040270709.1">
    <property type="nucleotide sequence ID" value="NZ_JROO01000006.1"/>
</dbReference>
<protein>
    <recommendedName>
        <fullName evidence="4">Lactonase</fullName>
    </recommendedName>
</protein>
<gene>
    <name evidence="2" type="ORF">LP52_03595</name>
</gene>
<dbReference type="PANTHER" id="PTHR30344:SF1">
    <property type="entry name" value="6-PHOSPHOGLUCONOLACTONASE"/>
    <property type="match status" value="1"/>
</dbReference>
<dbReference type="GO" id="GO:0017057">
    <property type="term" value="F:6-phosphogluconolactonase activity"/>
    <property type="evidence" value="ECO:0007669"/>
    <property type="project" value="TreeGrafter"/>
</dbReference>
<comment type="caution">
    <text evidence="2">The sequence shown here is derived from an EMBL/GenBank/DDBJ whole genome shotgun (WGS) entry which is preliminary data.</text>
</comment>
<dbReference type="Pfam" id="PF10282">
    <property type="entry name" value="Lactonase"/>
    <property type="match status" value="1"/>
</dbReference>
<keyword evidence="3" id="KW-1185">Reference proteome</keyword>
<dbReference type="PANTHER" id="PTHR30344">
    <property type="entry name" value="6-PHOSPHOGLUCONOLACTONASE-RELATED"/>
    <property type="match status" value="1"/>
</dbReference>
<reference evidence="3" key="1">
    <citation type="journal article" date="2015" name="Chem. Biol.">
        <title>Structure, bioactivity, and resistance mechanism of streptomonomicin, an unusual lasso Peptide from an understudied halophilic actinomycete.</title>
        <authorList>
            <person name="Metelev M."/>
            <person name="Tietz J.I."/>
            <person name="Melby J.O."/>
            <person name="Blair P.M."/>
            <person name="Zhu L."/>
            <person name="Livnat I."/>
            <person name="Severinov K."/>
            <person name="Mitchell D.A."/>
        </authorList>
    </citation>
    <scope>NUCLEOTIDE SEQUENCE [LARGE SCALE GENOMIC DNA]</scope>
    <source>
        <strain evidence="3">YIM 90003</strain>
    </source>
</reference>
<dbReference type="SUPFAM" id="SSF50974">
    <property type="entry name" value="Nitrous oxide reductase, N-terminal domain"/>
    <property type="match status" value="1"/>
</dbReference>
<proteinExistence type="inferred from homology"/>
<accession>A0A0C2JT86</accession>
<dbReference type="InterPro" id="IPR011045">
    <property type="entry name" value="N2O_reductase_N"/>
</dbReference>
<dbReference type="OrthoDB" id="9790815at2"/>
<comment type="similarity">
    <text evidence="1">Belongs to the cycloisomerase 2 family.</text>
</comment>